<sequence>MRPGSPILSPDPFPQGQSPGSPIFSSDPVPQGSPIFPSDPLPQGSVQYDPRVRPTLLHFFSLYNPNPNDERTTDDGTDDGGRRTTDDGTD</sequence>
<feature type="compositionally biased region" description="Polar residues" evidence="1">
    <location>
        <begin position="15"/>
        <end position="24"/>
    </location>
</feature>
<accession>A8NAS7</accession>
<gene>
    <name evidence="2" type="ORF">CC1G_06980</name>
</gene>
<evidence type="ECO:0000313" key="3">
    <source>
        <dbReference type="Proteomes" id="UP000001861"/>
    </source>
</evidence>
<dbReference type="KEGG" id="cci:CC1G_06980"/>
<reference evidence="2 3" key="1">
    <citation type="journal article" date="2010" name="Proc. Natl. Acad. Sci. U.S.A.">
        <title>Insights into evolution of multicellular fungi from the assembled chromosomes of the mushroom Coprinopsis cinerea (Coprinus cinereus).</title>
        <authorList>
            <person name="Stajich J.E."/>
            <person name="Wilke S.K."/>
            <person name="Ahren D."/>
            <person name="Au C.H."/>
            <person name="Birren B.W."/>
            <person name="Borodovsky M."/>
            <person name="Burns C."/>
            <person name="Canback B."/>
            <person name="Casselton L.A."/>
            <person name="Cheng C.K."/>
            <person name="Deng J."/>
            <person name="Dietrich F.S."/>
            <person name="Fargo D.C."/>
            <person name="Farman M.L."/>
            <person name="Gathman A.C."/>
            <person name="Goldberg J."/>
            <person name="Guigo R."/>
            <person name="Hoegger P.J."/>
            <person name="Hooker J.B."/>
            <person name="Huggins A."/>
            <person name="James T.Y."/>
            <person name="Kamada T."/>
            <person name="Kilaru S."/>
            <person name="Kodira C."/>
            <person name="Kues U."/>
            <person name="Kupfer D."/>
            <person name="Kwan H.S."/>
            <person name="Lomsadze A."/>
            <person name="Li W."/>
            <person name="Lilly W.W."/>
            <person name="Ma L.J."/>
            <person name="Mackey A.J."/>
            <person name="Manning G."/>
            <person name="Martin F."/>
            <person name="Muraguchi H."/>
            <person name="Natvig D.O."/>
            <person name="Palmerini H."/>
            <person name="Ramesh M.A."/>
            <person name="Rehmeyer C.J."/>
            <person name="Roe B.A."/>
            <person name="Shenoy N."/>
            <person name="Stanke M."/>
            <person name="Ter-Hovhannisyan V."/>
            <person name="Tunlid A."/>
            <person name="Velagapudi R."/>
            <person name="Vision T.J."/>
            <person name="Zeng Q."/>
            <person name="Zolan M.E."/>
            <person name="Pukkila P.J."/>
        </authorList>
    </citation>
    <scope>NUCLEOTIDE SEQUENCE [LARGE SCALE GENOMIC DNA]</scope>
    <source>
        <strain evidence="3">Okayama-7 / 130 / ATCC MYA-4618 / FGSC 9003</strain>
    </source>
</reference>
<keyword evidence="3" id="KW-1185">Reference proteome</keyword>
<evidence type="ECO:0000313" key="2">
    <source>
        <dbReference type="EMBL" id="EAU89828.1"/>
    </source>
</evidence>
<dbReference type="VEuPathDB" id="FungiDB:CC1G_06980"/>
<dbReference type="InParanoid" id="A8NAS7"/>
<feature type="region of interest" description="Disordered" evidence="1">
    <location>
        <begin position="1"/>
        <end position="90"/>
    </location>
</feature>
<name>A8NAS7_COPC7</name>
<proteinExistence type="predicted"/>
<organism evidence="2 3">
    <name type="scientific">Coprinopsis cinerea (strain Okayama-7 / 130 / ATCC MYA-4618 / FGSC 9003)</name>
    <name type="common">Inky cap fungus</name>
    <name type="synonym">Hormographiella aspergillata</name>
    <dbReference type="NCBI Taxonomy" id="240176"/>
    <lineage>
        <taxon>Eukaryota</taxon>
        <taxon>Fungi</taxon>
        <taxon>Dikarya</taxon>
        <taxon>Basidiomycota</taxon>
        <taxon>Agaricomycotina</taxon>
        <taxon>Agaricomycetes</taxon>
        <taxon>Agaricomycetidae</taxon>
        <taxon>Agaricales</taxon>
        <taxon>Agaricineae</taxon>
        <taxon>Psathyrellaceae</taxon>
        <taxon>Coprinopsis</taxon>
    </lineage>
</organism>
<dbReference type="RefSeq" id="XP_001831929.1">
    <property type="nucleotide sequence ID" value="XM_001831877.1"/>
</dbReference>
<dbReference type="AlphaFoldDB" id="A8NAS7"/>
<dbReference type="Proteomes" id="UP000001861">
    <property type="component" value="Unassembled WGS sequence"/>
</dbReference>
<dbReference type="EMBL" id="AACS02000009">
    <property type="protein sequence ID" value="EAU89828.1"/>
    <property type="molecule type" value="Genomic_DNA"/>
</dbReference>
<feature type="compositionally biased region" description="Basic and acidic residues" evidence="1">
    <location>
        <begin position="68"/>
        <end position="90"/>
    </location>
</feature>
<comment type="caution">
    <text evidence="2">The sequence shown here is derived from an EMBL/GenBank/DDBJ whole genome shotgun (WGS) entry which is preliminary data.</text>
</comment>
<protein>
    <submittedName>
        <fullName evidence="2">Uncharacterized protein</fullName>
    </submittedName>
</protein>
<dbReference type="GeneID" id="6008472"/>
<evidence type="ECO:0000256" key="1">
    <source>
        <dbReference type="SAM" id="MobiDB-lite"/>
    </source>
</evidence>